<sequence>MALNEVEKPRRKVTRKKEVEDQNHFVVISFSLKCNVKFSRGGTRQRAEDNFRVSSLKSNFKGEKPEDEDRGEAFFDSQLLMHDYKYNGEGANVFESSDGRIETLS</sequence>
<proteinExistence type="predicted"/>
<keyword evidence="2" id="KW-1185">Reference proteome</keyword>
<dbReference type="EMBL" id="JAWJWF010000048">
    <property type="protein sequence ID" value="KAK6620239.1"/>
    <property type="molecule type" value="Genomic_DNA"/>
</dbReference>
<evidence type="ECO:0000313" key="2">
    <source>
        <dbReference type="Proteomes" id="UP001359485"/>
    </source>
</evidence>
<organism evidence="1 2">
    <name type="scientific">Polyplax serrata</name>
    <name type="common">Common mouse louse</name>
    <dbReference type="NCBI Taxonomy" id="468196"/>
    <lineage>
        <taxon>Eukaryota</taxon>
        <taxon>Metazoa</taxon>
        <taxon>Ecdysozoa</taxon>
        <taxon>Arthropoda</taxon>
        <taxon>Hexapoda</taxon>
        <taxon>Insecta</taxon>
        <taxon>Pterygota</taxon>
        <taxon>Neoptera</taxon>
        <taxon>Paraneoptera</taxon>
        <taxon>Psocodea</taxon>
        <taxon>Troctomorpha</taxon>
        <taxon>Phthiraptera</taxon>
        <taxon>Anoplura</taxon>
        <taxon>Polyplacidae</taxon>
        <taxon>Polyplax</taxon>
    </lineage>
</organism>
<evidence type="ECO:0000313" key="1">
    <source>
        <dbReference type="EMBL" id="KAK6620239.1"/>
    </source>
</evidence>
<comment type="caution">
    <text evidence="1">The sequence shown here is derived from an EMBL/GenBank/DDBJ whole genome shotgun (WGS) entry which is preliminary data.</text>
</comment>
<protein>
    <submittedName>
        <fullName evidence="1">Uncharacterized protein</fullName>
    </submittedName>
</protein>
<gene>
    <name evidence="1" type="ORF">RUM44_006640</name>
</gene>
<accession>A0ABR1AIP9</accession>
<dbReference type="Proteomes" id="UP001359485">
    <property type="component" value="Unassembled WGS sequence"/>
</dbReference>
<reference evidence="1 2" key="1">
    <citation type="submission" date="2023-09" db="EMBL/GenBank/DDBJ databases">
        <title>Genomes of two closely related lineages of the louse Polyplax serrata with different host specificities.</title>
        <authorList>
            <person name="Martinu J."/>
            <person name="Tarabai H."/>
            <person name="Stefka J."/>
            <person name="Hypsa V."/>
        </authorList>
    </citation>
    <scope>NUCLEOTIDE SEQUENCE [LARGE SCALE GENOMIC DNA]</scope>
    <source>
        <strain evidence="1">98ZLc_SE</strain>
    </source>
</reference>
<name>A0ABR1AIP9_POLSC</name>